<comment type="caution">
    <text evidence="1">The sequence shown here is derived from an EMBL/GenBank/DDBJ whole genome shotgun (WGS) entry which is preliminary data.</text>
</comment>
<protein>
    <submittedName>
        <fullName evidence="1">Uncharacterized protein</fullName>
    </submittedName>
</protein>
<proteinExistence type="predicted"/>
<organism evidence="1">
    <name type="scientific">termite gut metagenome</name>
    <dbReference type="NCBI Taxonomy" id="433724"/>
    <lineage>
        <taxon>unclassified sequences</taxon>
        <taxon>metagenomes</taxon>
        <taxon>organismal metagenomes</taxon>
    </lineage>
</organism>
<reference evidence="1" key="1">
    <citation type="submission" date="2019-03" db="EMBL/GenBank/DDBJ databases">
        <title>Single cell metagenomics reveals metabolic interactions within the superorganism composed of flagellate Streblomastix strix and complex community of Bacteroidetes bacteria on its surface.</title>
        <authorList>
            <person name="Treitli S.C."/>
            <person name="Kolisko M."/>
            <person name="Husnik F."/>
            <person name="Keeling P."/>
            <person name="Hampl V."/>
        </authorList>
    </citation>
    <scope>NUCLEOTIDE SEQUENCE</scope>
    <source>
        <strain evidence="1">STM</strain>
    </source>
</reference>
<evidence type="ECO:0000313" key="1">
    <source>
        <dbReference type="EMBL" id="KAA6334757.1"/>
    </source>
</evidence>
<sequence length="103" mass="11788">MEALICSSLIIIVVFLIGWLLKENEPKQSIEFKRMSAINCLFFLEQSMRMDEDLKSGKLKLNGIKAPSDETLKELKERATLLKKAIQTDDFNILNKSSKRIKG</sequence>
<gene>
    <name evidence="1" type="ORF">EZS27_016963</name>
</gene>
<name>A0A5J4RLM8_9ZZZZ</name>
<dbReference type="EMBL" id="SNRY01000964">
    <property type="protein sequence ID" value="KAA6334757.1"/>
    <property type="molecule type" value="Genomic_DNA"/>
</dbReference>
<accession>A0A5J4RLM8</accession>
<dbReference type="AlphaFoldDB" id="A0A5J4RLM8"/>